<evidence type="ECO:0008006" key="4">
    <source>
        <dbReference type="Google" id="ProtNLM"/>
    </source>
</evidence>
<dbReference type="KEGG" id="lamb:KBB96_16685"/>
<accession>A0A975G6Z9</accession>
<dbReference type="EMBL" id="CP073100">
    <property type="protein sequence ID" value="QUE50487.1"/>
    <property type="molecule type" value="Genomic_DNA"/>
</dbReference>
<keyword evidence="3" id="KW-1185">Reference proteome</keyword>
<evidence type="ECO:0000313" key="3">
    <source>
        <dbReference type="Proteomes" id="UP000676169"/>
    </source>
</evidence>
<gene>
    <name evidence="2" type="ORF">KBB96_16685</name>
</gene>
<keyword evidence="1" id="KW-0732">Signal</keyword>
<name>A0A975G6Z9_9BACT</name>
<sequence>MKVPLFLLLSSLCPLYAVEFPGASPGAAALVVEGTGWQLGNAALAAHFAPAGASWQLVRVDRLAGGGFSGGTDLFRIGLNGGTTISSSQMHVVGTVQQLPLTAVADSPRLAERLSGKALRIVFRDAAESLEVRWQAELRDGSAYLRQCVEIVSLSGSPTITDVTGLTGTLDAGAISGYTDGAVFSGTGFFAGLETPVAKLYIDPAAARDVGTWNPAAVATGTLLHDLGTTGPGPFQIKYQYTSGNHRLDMVKAELLDGNTVVSTDTHTGYTGNAASNNTYVLQAPERKNYKLRTTLQQTSGNDSNGRITLTEGAPALSIGNWTPALVTPKHMNFPVSFPAAGSWQVVFTYTSGNHRLDVTRVDLRDASNQIVSSDVHSGYAGVPSSLNTYTLNVPAAGSYTLSIDNTYPNSDTNSNGTITANPAGGPKNVRAVWPRGLALAPGDVWKTSSVVGLSEPGQARRSFLHYLERERAHPYRQFVHYNSWFDLNIGRNDNSNPLQRMTESQALAVVDAWNQQLYTARGVRLDGFVWDDGWDDFNSLWNFHVGFPNGFSAVNQRVANQQSGIGAWLSPWGGYGSAQTQRIAYWNSMHDPDIGSFHLSNAEYYGAFRDRCLQMAQDYDMRYFKFDGIGGGTFATGPGSGTAQDIDGLLKLAGELRDRRSDVFINCTVGTWASPFWLLSADSIWRQGYDTGFTGPGNNRERWITYRDEITWERFASSSPFYPLNSLMFHGLVVGNYPGTDPASMPLDPASVAHEIRCATACGSGLQELYVSAGLMTPAMWDELAKSLRWLRANADVLPDVHWVGGKPYDSASSTASVYGWAAWNPRKGTLALRNPGSQATTITLTLAQALELPAGAPASFAVRAGYADQRSITGISGATVASGASLTFDLQPYEVLVFDLWPAGSAIPDGPLSAALAGPSSFGQWAAAKGLTVSSSPGDRLAEVFVRDDDGNGITNGVEYALGLNGNQSPLNMRDTSTGKVAETPEPSVAATDSARCWVETSSDLANWSAATDQADALDKPAGVRWWRAEGNPDRAFFRVRAALK</sequence>
<dbReference type="SUPFAM" id="SSF51445">
    <property type="entry name" value="(Trans)glycosidases"/>
    <property type="match status" value="1"/>
</dbReference>
<protein>
    <recommendedName>
        <fullName evidence="4">Enterotoxin</fullName>
    </recommendedName>
</protein>
<dbReference type="InterPro" id="IPR017853">
    <property type="entry name" value="GH"/>
</dbReference>
<organism evidence="2 3">
    <name type="scientific">Luteolibacter ambystomatis</name>
    <dbReference type="NCBI Taxonomy" id="2824561"/>
    <lineage>
        <taxon>Bacteria</taxon>
        <taxon>Pseudomonadati</taxon>
        <taxon>Verrucomicrobiota</taxon>
        <taxon>Verrucomicrobiia</taxon>
        <taxon>Verrucomicrobiales</taxon>
        <taxon>Verrucomicrobiaceae</taxon>
        <taxon>Luteolibacter</taxon>
    </lineage>
</organism>
<evidence type="ECO:0000313" key="2">
    <source>
        <dbReference type="EMBL" id="QUE50487.1"/>
    </source>
</evidence>
<dbReference type="Gene3D" id="3.20.20.70">
    <property type="entry name" value="Aldolase class I"/>
    <property type="match status" value="1"/>
</dbReference>
<proteinExistence type="predicted"/>
<reference evidence="2" key="1">
    <citation type="submission" date="2021-04" db="EMBL/GenBank/DDBJ databases">
        <title>Luteolibacter sp. 32A isolated from the skin of an Anderson's salamander (Ambystoma andersonii).</title>
        <authorList>
            <person name="Spergser J."/>
            <person name="Busse H.-J."/>
        </authorList>
    </citation>
    <scope>NUCLEOTIDE SEQUENCE</scope>
    <source>
        <strain evidence="2">32A</strain>
    </source>
</reference>
<feature type="chain" id="PRO_5037448110" description="Enterotoxin" evidence="1">
    <location>
        <begin position="18"/>
        <end position="1047"/>
    </location>
</feature>
<feature type="signal peptide" evidence="1">
    <location>
        <begin position="1"/>
        <end position="17"/>
    </location>
</feature>
<dbReference type="RefSeq" id="WP_211630627.1">
    <property type="nucleotide sequence ID" value="NZ_CP073100.1"/>
</dbReference>
<dbReference type="AlphaFoldDB" id="A0A975G6Z9"/>
<evidence type="ECO:0000256" key="1">
    <source>
        <dbReference type="SAM" id="SignalP"/>
    </source>
</evidence>
<dbReference type="InterPro" id="IPR013785">
    <property type="entry name" value="Aldolase_TIM"/>
</dbReference>
<dbReference type="Proteomes" id="UP000676169">
    <property type="component" value="Chromosome"/>
</dbReference>